<gene>
    <name evidence="3" type="ORF">EZS27_038867</name>
</gene>
<reference evidence="3" key="1">
    <citation type="submission" date="2019-03" db="EMBL/GenBank/DDBJ databases">
        <title>Single cell metagenomics reveals metabolic interactions within the superorganism composed of flagellate Streblomastix strix and complex community of Bacteroidetes bacteria on its surface.</title>
        <authorList>
            <person name="Treitli S.C."/>
            <person name="Kolisko M."/>
            <person name="Husnik F."/>
            <person name="Keeling P."/>
            <person name="Hampl V."/>
        </authorList>
    </citation>
    <scope>NUCLEOTIDE SEQUENCE</scope>
    <source>
        <strain evidence="3">STM</strain>
    </source>
</reference>
<proteinExistence type="predicted"/>
<dbReference type="GO" id="GO:0006313">
    <property type="term" value="P:DNA transposition"/>
    <property type="evidence" value="ECO:0007669"/>
    <property type="project" value="InterPro"/>
</dbReference>
<evidence type="ECO:0000259" key="2">
    <source>
        <dbReference type="Pfam" id="PF01609"/>
    </source>
</evidence>
<keyword evidence="1" id="KW-1133">Transmembrane helix</keyword>
<evidence type="ECO:0000256" key="1">
    <source>
        <dbReference type="SAM" id="Phobius"/>
    </source>
</evidence>
<feature type="domain" description="Transposase IS4-like" evidence="2">
    <location>
        <begin position="35"/>
        <end position="86"/>
    </location>
</feature>
<dbReference type="AlphaFoldDB" id="A0A5J4PJS4"/>
<sequence length="124" mass="14573">MHRIFYVNNQLCYLSASKCKNKEGVPELQIIVSFNRPDNAQEIYKERWQIETAFRALKSSGFNIEDTHLTNIDRIDKLFALVIVAFTWAYIVGIYVHENVKQIETKKTWTKGEKPIQIWVGDYC</sequence>
<keyword evidence="1" id="KW-0472">Membrane</keyword>
<dbReference type="InterPro" id="IPR012337">
    <property type="entry name" value="RNaseH-like_sf"/>
</dbReference>
<organism evidence="3">
    <name type="scientific">termite gut metagenome</name>
    <dbReference type="NCBI Taxonomy" id="433724"/>
    <lineage>
        <taxon>unclassified sequences</taxon>
        <taxon>metagenomes</taxon>
        <taxon>organismal metagenomes</taxon>
    </lineage>
</organism>
<dbReference type="GO" id="GO:0003677">
    <property type="term" value="F:DNA binding"/>
    <property type="evidence" value="ECO:0007669"/>
    <property type="project" value="InterPro"/>
</dbReference>
<name>A0A5J4PJS4_9ZZZZ</name>
<feature type="transmembrane region" description="Helical" evidence="1">
    <location>
        <begin position="78"/>
        <end position="96"/>
    </location>
</feature>
<protein>
    <recommendedName>
        <fullName evidence="2">Transposase IS4-like domain-containing protein</fullName>
    </recommendedName>
</protein>
<evidence type="ECO:0000313" key="3">
    <source>
        <dbReference type="EMBL" id="KAA6309695.1"/>
    </source>
</evidence>
<dbReference type="SUPFAM" id="SSF53098">
    <property type="entry name" value="Ribonuclease H-like"/>
    <property type="match status" value="1"/>
</dbReference>
<dbReference type="Pfam" id="PF01609">
    <property type="entry name" value="DDE_Tnp_1"/>
    <property type="match status" value="1"/>
</dbReference>
<dbReference type="GO" id="GO:0004803">
    <property type="term" value="F:transposase activity"/>
    <property type="evidence" value="ECO:0007669"/>
    <property type="project" value="InterPro"/>
</dbReference>
<comment type="caution">
    <text evidence="3">The sequence shown here is derived from an EMBL/GenBank/DDBJ whole genome shotgun (WGS) entry which is preliminary data.</text>
</comment>
<dbReference type="Gene3D" id="3.90.350.10">
    <property type="entry name" value="Transposase Inhibitor Protein From Tn5, Chain A, domain 1"/>
    <property type="match status" value="1"/>
</dbReference>
<keyword evidence="1" id="KW-0812">Transmembrane</keyword>
<accession>A0A5J4PJS4</accession>
<dbReference type="EMBL" id="SNRY01007818">
    <property type="protein sequence ID" value="KAA6309695.1"/>
    <property type="molecule type" value="Genomic_DNA"/>
</dbReference>
<dbReference type="InterPro" id="IPR002559">
    <property type="entry name" value="Transposase_11"/>
</dbReference>